<keyword evidence="3" id="KW-1185">Reference proteome</keyword>
<accession>S9UUC0</accession>
<comment type="caution">
    <text evidence="2">The sequence shown here is derived from an EMBL/GenBank/DDBJ whole genome shotgun (WGS) entry which is preliminary data.</text>
</comment>
<gene>
    <name evidence="2" type="ORF">STCU_10187</name>
</gene>
<keyword evidence="1" id="KW-0732">Signal</keyword>
<feature type="chain" id="PRO_5004571687" evidence="1">
    <location>
        <begin position="21"/>
        <end position="125"/>
    </location>
</feature>
<dbReference type="EMBL" id="ATMH01010108">
    <property type="protein sequence ID" value="EPY18106.1"/>
    <property type="molecule type" value="Genomic_DNA"/>
</dbReference>
<name>S9UUC0_9TRYP</name>
<evidence type="ECO:0000256" key="1">
    <source>
        <dbReference type="SAM" id="SignalP"/>
    </source>
</evidence>
<organism evidence="2 3">
    <name type="scientific">Strigomonas culicis</name>
    <dbReference type="NCBI Taxonomy" id="28005"/>
    <lineage>
        <taxon>Eukaryota</taxon>
        <taxon>Discoba</taxon>
        <taxon>Euglenozoa</taxon>
        <taxon>Kinetoplastea</taxon>
        <taxon>Metakinetoplastina</taxon>
        <taxon>Trypanosomatida</taxon>
        <taxon>Trypanosomatidae</taxon>
        <taxon>Strigomonadinae</taxon>
        <taxon>Strigomonas</taxon>
    </lineage>
</organism>
<proteinExistence type="predicted"/>
<evidence type="ECO:0000313" key="2">
    <source>
        <dbReference type="EMBL" id="EPY18106.1"/>
    </source>
</evidence>
<dbReference type="AlphaFoldDB" id="S9UUC0"/>
<sequence length="125" mass="14293">MQGSSRSCSLLLCYWMATYADTLHTFHRVEDALWQWHEQSEESAAAKEEVSNEPMTTAIIANTSANGYLPQKGEKTSLLSYAGLLSALQYLRPVVHPNICFAVEMLYLYKKTIEEEPTQHHKKER</sequence>
<evidence type="ECO:0000313" key="3">
    <source>
        <dbReference type="Proteomes" id="UP000015354"/>
    </source>
</evidence>
<feature type="signal peptide" evidence="1">
    <location>
        <begin position="1"/>
        <end position="20"/>
    </location>
</feature>
<dbReference type="Proteomes" id="UP000015354">
    <property type="component" value="Unassembled WGS sequence"/>
</dbReference>
<reference evidence="2 3" key="1">
    <citation type="journal article" date="2013" name="PLoS ONE">
        <title>Predicting the Proteins of Angomonas deanei, Strigomonas culicis and Their Respective Endosymbionts Reveals New Aspects of the Trypanosomatidae Family.</title>
        <authorList>
            <person name="Motta M.C."/>
            <person name="Martins A.C."/>
            <person name="de Souza S.S."/>
            <person name="Catta-Preta C.M."/>
            <person name="Silva R."/>
            <person name="Klein C.C."/>
            <person name="de Almeida L.G."/>
            <person name="de Lima Cunha O."/>
            <person name="Ciapina L.P."/>
            <person name="Brocchi M."/>
            <person name="Colabardini A.C."/>
            <person name="de Araujo Lima B."/>
            <person name="Machado C.R."/>
            <person name="de Almeida Soares C.M."/>
            <person name="Probst C.M."/>
            <person name="de Menezes C.B."/>
            <person name="Thompson C.E."/>
            <person name="Bartholomeu D.C."/>
            <person name="Gradia D.F."/>
            <person name="Pavoni D.P."/>
            <person name="Grisard E.C."/>
            <person name="Fantinatti-Garboggini F."/>
            <person name="Marchini F.K."/>
            <person name="Rodrigues-Luiz G.F."/>
            <person name="Wagner G."/>
            <person name="Goldman G.H."/>
            <person name="Fietto J.L."/>
            <person name="Elias M.C."/>
            <person name="Goldman M.H."/>
            <person name="Sagot M.F."/>
            <person name="Pereira M."/>
            <person name="Stoco P.H."/>
            <person name="de Mendonca-Neto R.P."/>
            <person name="Teixeira S.M."/>
            <person name="Maciel T.E."/>
            <person name="de Oliveira Mendes T.A."/>
            <person name="Urmenyi T.P."/>
            <person name="de Souza W."/>
            <person name="Schenkman S."/>
            <person name="de Vasconcelos A.T."/>
        </authorList>
    </citation>
    <scope>NUCLEOTIDE SEQUENCE [LARGE SCALE GENOMIC DNA]</scope>
</reference>
<protein>
    <submittedName>
        <fullName evidence="2">Uncharacterized protein</fullName>
    </submittedName>
</protein>